<evidence type="ECO:0000313" key="1">
    <source>
        <dbReference type="EMBL" id="OGC42103.1"/>
    </source>
</evidence>
<protein>
    <recommendedName>
        <fullName evidence="3">Fibronectin type-III domain-containing protein</fullName>
    </recommendedName>
</protein>
<reference evidence="1 2" key="1">
    <citation type="journal article" date="2016" name="Nat. Commun.">
        <title>Thousands of microbial genomes shed light on interconnected biogeochemical processes in an aquifer system.</title>
        <authorList>
            <person name="Anantharaman K."/>
            <person name="Brown C.T."/>
            <person name="Hug L.A."/>
            <person name="Sharon I."/>
            <person name="Castelle C.J."/>
            <person name="Probst A.J."/>
            <person name="Thomas B.C."/>
            <person name="Singh A."/>
            <person name="Wilkins M.J."/>
            <person name="Karaoz U."/>
            <person name="Brodie E.L."/>
            <person name="Williams K.H."/>
            <person name="Hubbard S.S."/>
            <person name="Banfield J.F."/>
        </authorList>
    </citation>
    <scope>NUCLEOTIDE SEQUENCE [LARGE SCALE GENOMIC DNA]</scope>
</reference>
<dbReference type="EMBL" id="MEUM01000082">
    <property type="protein sequence ID" value="OGC42103.1"/>
    <property type="molecule type" value="Genomic_DNA"/>
</dbReference>
<dbReference type="Gene3D" id="2.60.40.10">
    <property type="entry name" value="Immunoglobulins"/>
    <property type="match status" value="1"/>
</dbReference>
<evidence type="ECO:0000313" key="2">
    <source>
        <dbReference type="Proteomes" id="UP000177025"/>
    </source>
</evidence>
<evidence type="ECO:0008006" key="3">
    <source>
        <dbReference type="Google" id="ProtNLM"/>
    </source>
</evidence>
<organism evidence="1 2">
    <name type="scientific">candidate division WOR-3 bacterium RBG_13_43_14</name>
    <dbReference type="NCBI Taxonomy" id="1802590"/>
    <lineage>
        <taxon>Bacteria</taxon>
        <taxon>Bacteria division WOR-3</taxon>
    </lineage>
</organism>
<sequence>MNSIFRIIQFSSMIMLALFIVFAPSCRDPHEYEPPFDSLGPPPEAALLIAPANNAAFLYDCWNPYPNDIEMIWTAIPGTQYYELKIDDNPELPGKAERVEDTTFIFVVSANGKYYWQVRAYSRNWTWYTDWSEKRIFVAQYSPGD</sequence>
<comment type="caution">
    <text evidence="1">The sequence shown here is derived from an EMBL/GenBank/DDBJ whole genome shotgun (WGS) entry which is preliminary data.</text>
</comment>
<dbReference type="AlphaFoldDB" id="A0A1F4UCX7"/>
<dbReference type="InterPro" id="IPR013783">
    <property type="entry name" value="Ig-like_fold"/>
</dbReference>
<accession>A0A1F4UCX7</accession>
<gene>
    <name evidence="1" type="ORF">A2Y85_03890</name>
</gene>
<name>A0A1F4UCX7_UNCW3</name>
<dbReference type="Proteomes" id="UP000177025">
    <property type="component" value="Unassembled WGS sequence"/>
</dbReference>
<proteinExistence type="predicted"/>